<feature type="transmembrane region" description="Helical" evidence="1">
    <location>
        <begin position="21"/>
        <end position="41"/>
    </location>
</feature>
<evidence type="ECO:0000313" key="3">
    <source>
        <dbReference type="EMBL" id="MEM5502847.1"/>
    </source>
</evidence>
<keyword evidence="1" id="KW-0812">Transmembrane</keyword>
<comment type="caution">
    <text evidence="3">The sequence shown here is derived from an EMBL/GenBank/DDBJ whole genome shotgun (WGS) entry which is preliminary data.</text>
</comment>
<dbReference type="EMBL" id="JBBMQO010000008">
    <property type="protein sequence ID" value="MEM5502847.1"/>
    <property type="molecule type" value="Genomic_DNA"/>
</dbReference>
<keyword evidence="4" id="KW-1185">Reference proteome</keyword>
<proteinExistence type="predicted"/>
<accession>A0ABU9T9P2</accession>
<name>A0ABU9T9P2_9HYPH</name>
<dbReference type="Pfam" id="PF07811">
    <property type="entry name" value="TadE"/>
    <property type="match status" value="1"/>
</dbReference>
<evidence type="ECO:0000256" key="1">
    <source>
        <dbReference type="SAM" id="Phobius"/>
    </source>
</evidence>
<protein>
    <submittedName>
        <fullName evidence="3">TadE/TadG family type IV pilus assembly protein</fullName>
    </submittedName>
</protein>
<evidence type="ECO:0000313" key="4">
    <source>
        <dbReference type="Proteomes" id="UP001477870"/>
    </source>
</evidence>
<evidence type="ECO:0000259" key="2">
    <source>
        <dbReference type="Pfam" id="PF07811"/>
    </source>
</evidence>
<organism evidence="3 4">
    <name type="scientific">Ahrensia kielensis</name>
    <dbReference type="NCBI Taxonomy" id="76980"/>
    <lineage>
        <taxon>Bacteria</taxon>
        <taxon>Pseudomonadati</taxon>
        <taxon>Pseudomonadota</taxon>
        <taxon>Alphaproteobacteria</taxon>
        <taxon>Hyphomicrobiales</taxon>
        <taxon>Ahrensiaceae</taxon>
        <taxon>Ahrensia</taxon>
    </lineage>
</organism>
<dbReference type="Proteomes" id="UP001477870">
    <property type="component" value="Unassembled WGS sequence"/>
</dbReference>
<keyword evidence="1" id="KW-0472">Membrane</keyword>
<feature type="domain" description="TadE-like" evidence="2">
    <location>
        <begin position="23"/>
        <end position="64"/>
    </location>
</feature>
<reference evidence="3 4" key="1">
    <citation type="submission" date="2024-03" db="EMBL/GenBank/DDBJ databases">
        <title>Community enrichment and isolation of bacterial strains for fucoidan degradation.</title>
        <authorList>
            <person name="Sichert A."/>
        </authorList>
    </citation>
    <scope>NUCLEOTIDE SEQUENCE [LARGE SCALE GENOMIC DNA]</scope>
    <source>
        <strain evidence="3 4">AS62</strain>
    </source>
</reference>
<gene>
    <name evidence="3" type="ORF">WNY59_14740</name>
</gene>
<keyword evidence="1" id="KW-1133">Transmembrane helix</keyword>
<dbReference type="RefSeq" id="WP_342849060.1">
    <property type="nucleotide sequence ID" value="NZ_JBBMQO010000008.1"/>
</dbReference>
<dbReference type="InterPro" id="IPR012495">
    <property type="entry name" value="TadE-like_dom"/>
</dbReference>
<sequence>MTKAYKQNSFSGVLKKFRKDKGGIAAVEFALIVPLLLALYLGTVEISTGVTVNKRAARVASTVADLVTQQQEVDKKTLDSMLEIGAAIMYPYTADKPRITIVGVDVRDKHPDGGEIIWSRRYDKGKFDGGFGSGKGTKIAVPERLRIDGTFLVKVITEIEYRPIVTWVLGSKTDAGGNTYTALDMSEEYWLRPRIADTVTCTNC</sequence>